<organism evidence="1 2">
    <name type="scientific">Vararia minispora EC-137</name>
    <dbReference type="NCBI Taxonomy" id="1314806"/>
    <lineage>
        <taxon>Eukaryota</taxon>
        <taxon>Fungi</taxon>
        <taxon>Dikarya</taxon>
        <taxon>Basidiomycota</taxon>
        <taxon>Agaricomycotina</taxon>
        <taxon>Agaricomycetes</taxon>
        <taxon>Russulales</taxon>
        <taxon>Lachnocladiaceae</taxon>
        <taxon>Vararia</taxon>
    </lineage>
</organism>
<protein>
    <submittedName>
        <fullName evidence="1">Uncharacterized protein</fullName>
    </submittedName>
</protein>
<gene>
    <name evidence="1" type="ORF">K488DRAFT_41568</name>
</gene>
<name>A0ACB8QWA7_9AGAM</name>
<reference evidence="1" key="1">
    <citation type="submission" date="2021-02" db="EMBL/GenBank/DDBJ databases">
        <authorList>
            <consortium name="DOE Joint Genome Institute"/>
            <person name="Ahrendt S."/>
            <person name="Looney B.P."/>
            <person name="Miyauchi S."/>
            <person name="Morin E."/>
            <person name="Drula E."/>
            <person name="Courty P.E."/>
            <person name="Chicoki N."/>
            <person name="Fauchery L."/>
            <person name="Kohler A."/>
            <person name="Kuo A."/>
            <person name="Labutti K."/>
            <person name="Pangilinan J."/>
            <person name="Lipzen A."/>
            <person name="Riley R."/>
            <person name="Andreopoulos W."/>
            <person name="He G."/>
            <person name="Johnson J."/>
            <person name="Barry K.W."/>
            <person name="Grigoriev I.V."/>
            <person name="Nagy L."/>
            <person name="Hibbett D."/>
            <person name="Henrissat B."/>
            <person name="Matheny P.B."/>
            <person name="Labbe J."/>
            <person name="Martin F."/>
        </authorList>
    </citation>
    <scope>NUCLEOTIDE SEQUENCE</scope>
    <source>
        <strain evidence="1">EC-137</strain>
    </source>
</reference>
<reference evidence="1" key="2">
    <citation type="journal article" date="2022" name="New Phytol.">
        <title>Evolutionary transition to the ectomycorrhizal habit in the genomes of a hyperdiverse lineage of mushroom-forming fungi.</title>
        <authorList>
            <person name="Looney B."/>
            <person name="Miyauchi S."/>
            <person name="Morin E."/>
            <person name="Drula E."/>
            <person name="Courty P.E."/>
            <person name="Kohler A."/>
            <person name="Kuo A."/>
            <person name="LaButti K."/>
            <person name="Pangilinan J."/>
            <person name="Lipzen A."/>
            <person name="Riley R."/>
            <person name="Andreopoulos W."/>
            <person name="He G."/>
            <person name="Johnson J."/>
            <person name="Nolan M."/>
            <person name="Tritt A."/>
            <person name="Barry K.W."/>
            <person name="Grigoriev I.V."/>
            <person name="Nagy L.G."/>
            <person name="Hibbett D."/>
            <person name="Henrissat B."/>
            <person name="Matheny P.B."/>
            <person name="Labbe J."/>
            <person name="Martin F.M."/>
        </authorList>
    </citation>
    <scope>NUCLEOTIDE SEQUENCE</scope>
    <source>
        <strain evidence="1">EC-137</strain>
    </source>
</reference>
<evidence type="ECO:0000313" key="2">
    <source>
        <dbReference type="Proteomes" id="UP000814128"/>
    </source>
</evidence>
<keyword evidence="2" id="KW-1185">Reference proteome</keyword>
<dbReference type="EMBL" id="MU273474">
    <property type="protein sequence ID" value="KAI0036174.1"/>
    <property type="molecule type" value="Genomic_DNA"/>
</dbReference>
<proteinExistence type="predicted"/>
<dbReference type="Proteomes" id="UP000814128">
    <property type="component" value="Unassembled WGS sequence"/>
</dbReference>
<comment type="caution">
    <text evidence="1">The sequence shown here is derived from an EMBL/GenBank/DDBJ whole genome shotgun (WGS) entry which is preliminary data.</text>
</comment>
<evidence type="ECO:0000313" key="1">
    <source>
        <dbReference type="EMBL" id="KAI0036174.1"/>
    </source>
</evidence>
<sequence>MNLQRIIAAGSLLIHSEDSTQTSDLRSLLLARLSHYRARLDLPAEDYGNKSLEEVQVLTANEALTIVEHAQRILDEDDRNKAVEASLVSGGNIRDDGPGDAPSIGTRDITHIRTLISIAIRWGTEPLLAHVQSMWPSASSRPSRSKIVDFGMPGYVDALKLMSLRFFALLFPRGVQESVPQTLISTTLLNRHTTDLLRPALVLGWVPKSPSQSILAVDDLRVLAMRLISTLPPSQTIGSLGSILSGHPLPAPHVQRACKLLMSRQLMRPDGVRGLCAVMFGEDDTANESTSLEKLEHFSRVLCSVPSSMSEEEYFHVIIPRLLSLLRDGVPPAYRRASAFSVSRILTSSTVAKASLLPLLHDAFLRPTAPVYEGVNHSPNDVLSTLRILITNTDPSPALISFVLSPVIPSLYAILAGLDHLKVSDPSNKESIRGMLLTWGHVVGVEEAVAVLWACVTDQGGTWGADVSGAIKHVESAEQKPAFALFTPEGLKRAEQDGDLDAAASFLSLRPDPVHFVRFMKSLSRVDIASELFIRLLEAYHANKLTEESDPVRTLLYLQLIVQMQTQMAGDSPSTNILKKPEHILSFIKHVLEPVAAGSFGSGQVRKTVKSGLGLEDLRIVGNDLDDDQLLDGDSDDEHDPLESHSTPTDDEMVVTTVNLLLAILEANPELPVHATPLLSDILEQTERLAKHGSGNIRTLGRESRMVLTARLASSSTVTLDQRARHLPNETAETYQKALKLLQDPVLPVRAHGLFLLRQLVTPTYGISPSAPELVPLMPAILDIFLKSIQDDDSYIFLNAVQGLSALVDGFGKDVLKSLLTLYTNGVDDIAGTVISRPEMDTRLRIGEALGQVIRRCGRVLPEYASLLVPPLFAIVRTSHLPTTLRTSALSLLGQCADTSDLALLPYIADLTDAMVHLLQIETVRIGNDIAEDSIGPDDVPTMNNAPTATNPKFPPFRRASLHFLALLVRAYTRRAYEDPKATVFLGEFPTERIATTLRYIAGTDADNITRVMARELIEALHDADRAQVGL</sequence>
<accession>A0ACB8QWA7</accession>